<evidence type="ECO:0000313" key="3">
    <source>
        <dbReference type="EMBL" id="KZC96060.1"/>
    </source>
</evidence>
<reference evidence="3 4" key="1">
    <citation type="submission" date="2016-01" db="EMBL/GenBank/DDBJ databases">
        <title>Draft genome sequence of Clavibacter michiganensis subsp. tessellarius DOAB 609.</title>
        <authorList>
            <person name="Tambong J.T."/>
        </authorList>
    </citation>
    <scope>NUCLEOTIDE SEQUENCE [LARGE SCALE GENOMIC DNA]</scope>
    <source>
        <strain evidence="3 4">DOAB 609</strain>
    </source>
</reference>
<sequence length="98" mass="10476">MGGGLPEPLSDFVVFPALGFAGLSLLGMVWLPRPFLPRWYIAQMGLECGSTRKKAAISGSRMGHPPSRGPLGEVLGGDAEKGVHGRTHEPRRDGRLRG</sequence>
<dbReference type="AlphaFoldDB" id="A0A154V3W4"/>
<dbReference type="EMBL" id="LQXA01000013">
    <property type="protein sequence ID" value="KZC96060.1"/>
    <property type="molecule type" value="Genomic_DNA"/>
</dbReference>
<dbReference type="STRING" id="31965.AWH51_04535"/>
<proteinExistence type="predicted"/>
<evidence type="ECO:0000313" key="4">
    <source>
        <dbReference type="Proteomes" id="UP000076218"/>
    </source>
</evidence>
<organism evidence="3 4">
    <name type="scientific">Clavibacter tessellarius</name>
    <dbReference type="NCBI Taxonomy" id="31965"/>
    <lineage>
        <taxon>Bacteria</taxon>
        <taxon>Bacillati</taxon>
        <taxon>Actinomycetota</taxon>
        <taxon>Actinomycetes</taxon>
        <taxon>Micrococcales</taxon>
        <taxon>Microbacteriaceae</taxon>
        <taxon>Clavibacter</taxon>
    </lineage>
</organism>
<evidence type="ECO:0000256" key="2">
    <source>
        <dbReference type="SAM" id="Phobius"/>
    </source>
</evidence>
<keyword evidence="2" id="KW-0472">Membrane</keyword>
<comment type="caution">
    <text evidence="3">The sequence shown here is derived from an EMBL/GenBank/DDBJ whole genome shotgun (WGS) entry which is preliminary data.</text>
</comment>
<accession>A0A154V3W4</accession>
<feature type="region of interest" description="Disordered" evidence="1">
    <location>
        <begin position="56"/>
        <end position="98"/>
    </location>
</feature>
<keyword evidence="2" id="KW-1133">Transmembrane helix</keyword>
<feature type="transmembrane region" description="Helical" evidence="2">
    <location>
        <begin position="12"/>
        <end position="31"/>
    </location>
</feature>
<dbReference type="Proteomes" id="UP000076218">
    <property type="component" value="Unassembled WGS sequence"/>
</dbReference>
<name>A0A154V3W4_9MICO</name>
<keyword evidence="2" id="KW-0812">Transmembrane</keyword>
<feature type="compositionally biased region" description="Basic and acidic residues" evidence="1">
    <location>
        <begin position="78"/>
        <end position="98"/>
    </location>
</feature>
<gene>
    <name evidence="3" type="ORF">AWH51_04535</name>
</gene>
<evidence type="ECO:0000256" key="1">
    <source>
        <dbReference type="SAM" id="MobiDB-lite"/>
    </source>
</evidence>
<protein>
    <submittedName>
        <fullName evidence="3">Uncharacterized protein</fullName>
    </submittedName>
</protein>